<dbReference type="STRING" id="941907.SAMN06295910_2059"/>
<sequence>MKAPLSGAIERIEAALRSALSARGEARRANAREALAGDSGSNVHLEAWLEAVAVELQSGRSAMVPDDMVDVIAQRMLADRGRSLGAHAQLDAVSARNLIR</sequence>
<dbReference type="RefSeq" id="WP_085218691.1">
    <property type="nucleotide sequence ID" value="NZ_LT840185.1"/>
</dbReference>
<dbReference type="AlphaFoldDB" id="A0A1X7GR33"/>
<protein>
    <submittedName>
        <fullName evidence="1">Uncharacterized protein</fullName>
    </submittedName>
</protein>
<gene>
    <name evidence="1" type="ORF">SAMN06295910_2059</name>
</gene>
<organism evidence="1 2">
    <name type="scientific">Allosphingosinicella indica</name>
    <dbReference type="NCBI Taxonomy" id="941907"/>
    <lineage>
        <taxon>Bacteria</taxon>
        <taxon>Pseudomonadati</taxon>
        <taxon>Pseudomonadota</taxon>
        <taxon>Alphaproteobacteria</taxon>
        <taxon>Sphingomonadales</taxon>
        <taxon>Sphingomonadaceae</taxon>
        <taxon>Allosphingosinicella</taxon>
    </lineage>
</organism>
<dbReference type="Proteomes" id="UP000192934">
    <property type="component" value="Chromosome I"/>
</dbReference>
<accession>A0A1X7GR33</accession>
<keyword evidence="2" id="KW-1185">Reference proteome</keyword>
<name>A0A1X7GR33_9SPHN</name>
<proteinExistence type="predicted"/>
<evidence type="ECO:0000313" key="2">
    <source>
        <dbReference type="Proteomes" id="UP000192934"/>
    </source>
</evidence>
<dbReference type="EMBL" id="LT840185">
    <property type="protein sequence ID" value="SMF72700.1"/>
    <property type="molecule type" value="Genomic_DNA"/>
</dbReference>
<evidence type="ECO:0000313" key="1">
    <source>
        <dbReference type="EMBL" id="SMF72700.1"/>
    </source>
</evidence>
<reference evidence="2" key="1">
    <citation type="submission" date="2017-04" db="EMBL/GenBank/DDBJ databases">
        <authorList>
            <person name="Varghese N."/>
            <person name="Submissions S."/>
        </authorList>
    </citation>
    <scope>NUCLEOTIDE SEQUENCE [LARGE SCALE GENOMIC DNA]</scope>
    <source>
        <strain evidence="2">Dd16</strain>
    </source>
</reference>